<comment type="caution">
    <text evidence="3">The sequence shown here is derived from an EMBL/GenBank/DDBJ whole genome shotgun (WGS) entry which is preliminary data.</text>
</comment>
<feature type="domain" description="Endonuclease/exonuclease/phosphatase" evidence="2">
    <location>
        <begin position="59"/>
        <end position="166"/>
    </location>
</feature>
<dbReference type="PANTHER" id="PTHR12121">
    <property type="entry name" value="CARBON CATABOLITE REPRESSOR PROTEIN 4"/>
    <property type="match status" value="1"/>
</dbReference>
<gene>
    <name evidence="3" type="ORF">L195_g027815</name>
</gene>
<dbReference type="PANTHER" id="PTHR12121:SF68">
    <property type="entry name" value="CARBON CATABOLITE REPRESSOR PROTEIN 4 HOMOLOG 4-RELATED"/>
    <property type="match status" value="1"/>
</dbReference>
<dbReference type="GO" id="GO:0000175">
    <property type="term" value="F:3'-5'-RNA exonuclease activity"/>
    <property type="evidence" value="ECO:0007669"/>
    <property type="project" value="TreeGrafter"/>
</dbReference>
<dbReference type="SUPFAM" id="SSF56219">
    <property type="entry name" value="DNase I-like"/>
    <property type="match status" value="1"/>
</dbReference>
<dbReference type="InterPro" id="IPR036691">
    <property type="entry name" value="Endo/exonu/phosph_ase_sf"/>
</dbReference>
<evidence type="ECO:0000313" key="4">
    <source>
        <dbReference type="Proteomes" id="UP000236291"/>
    </source>
</evidence>
<evidence type="ECO:0000313" key="3">
    <source>
        <dbReference type="EMBL" id="PNX71929.1"/>
    </source>
</evidence>
<organism evidence="3 4">
    <name type="scientific">Trifolium pratense</name>
    <name type="common">Red clover</name>
    <dbReference type="NCBI Taxonomy" id="57577"/>
    <lineage>
        <taxon>Eukaryota</taxon>
        <taxon>Viridiplantae</taxon>
        <taxon>Streptophyta</taxon>
        <taxon>Embryophyta</taxon>
        <taxon>Tracheophyta</taxon>
        <taxon>Spermatophyta</taxon>
        <taxon>Magnoliopsida</taxon>
        <taxon>eudicotyledons</taxon>
        <taxon>Gunneridae</taxon>
        <taxon>Pentapetalae</taxon>
        <taxon>rosids</taxon>
        <taxon>fabids</taxon>
        <taxon>Fabales</taxon>
        <taxon>Fabaceae</taxon>
        <taxon>Papilionoideae</taxon>
        <taxon>50 kb inversion clade</taxon>
        <taxon>NPAAA clade</taxon>
        <taxon>Hologalegina</taxon>
        <taxon>IRL clade</taxon>
        <taxon>Trifolieae</taxon>
        <taxon>Trifolium</taxon>
    </lineage>
</organism>
<dbReference type="InterPro" id="IPR005135">
    <property type="entry name" value="Endo/exonuclease/phosphatase"/>
</dbReference>
<dbReference type="AlphaFoldDB" id="A0A2K3L098"/>
<accession>A0A2K3L098</accession>
<dbReference type="Gene3D" id="3.60.10.10">
    <property type="entry name" value="Endonuclease/exonuclease/phosphatase"/>
    <property type="match status" value="1"/>
</dbReference>
<evidence type="ECO:0000259" key="2">
    <source>
        <dbReference type="Pfam" id="PF03372"/>
    </source>
</evidence>
<proteinExistence type="predicted"/>
<evidence type="ECO:0000256" key="1">
    <source>
        <dbReference type="SAM" id="MobiDB-lite"/>
    </source>
</evidence>
<name>A0A2K3L098_TRIPR</name>
<dbReference type="STRING" id="57577.A0A2K3L098"/>
<sequence length="240" mass="27026">MLKALGLAALPPSISSATSVVRKMSTSPTTPINPKFISVEAADIHSRTISDGFRFSLVSYNILAQVYVKSAFFPHSPPLSLKWKHRSNSILEVLKNLGADFFCLQEVDEFDTFYKGRMQELGYSSIYMKRSGEKKRDGCGLFYKHDRCLILVYPLPLFHVSNVESRACGELVLEEKIEYNDLVKSIQDENSSNDDEHYNVQTTQPDKQKDNATKSGPKSGTEDRGDPNDPRPIHIFIGMK</sequence>
<feature type="compositionally biased region" description="Basic and acidic residues" evidence="1">
    <location>
        <begin position="220"/>
        <end position="232"/>
    </location>
</feature>
<dbReference type="Proteomes" id="UP000236291">
    <property type="component" value="Unassembled WGS sequence"/>
</dbReference>
<reference evidence="3 4" key="1">
    <citation type="journal article" date="2014" name="Am. J. Bot.">
        <title>Genome assembly and annotation for red clover (Trifolium pratense; Fabaceae).</title>
        <authorList>
            <person name="Istvanek J."/>
            <person name="Jaros M."/>
            <person name="Krenek A."/>
            <person name="Repkova J."/>
        </authorList>
    </citation>
    <scope>NUCLEOTIDE SEQUENCE [LARGE SCALE GENOMIC DNA]</scope>
    <source>
        <strain evidence="4">cv. Tatra</strain>
        <tissue evidence="3">Young leaves</tissue>
    </source>
</reference>
<dbReference type="EMBL" id="ASHM01023972">
    <property type="protein sequence ID" value="PNX71929.1"/>
    <property type="molecule type" value="Genomic_DNA"/>
</dbReference>
<reference evidence="3 4" key="2">
    <citation type="journal article" date="2017" name="Front. Plant Sci.">
        <title>Gene Classification and Mining of Molecular Markers Useful in Red Clover (Trifolium pratense) Breeding.</title>
        <authorList>
            <person name="Istvanek J."/>
            <person name="Dluhosova J."/>
            <person name="Dluhos P."/>
            <person name="Patkova L."/>
            <person name="Nedelnik J."/>
            <person name="Repkova J."/>
        </authorList>
    </citation>
    <scope>NUCLEOTIDE SEQUENCE [LARGE SCALE GENOMIC DNA]</scope>
    <source>
        <strain evidence="4">cv. Tatra</strain>
        <tissue evidence="3">Young leaves</tissue>
    </source>
</reference>
<dbReference type="InterPro" id="IPR050410">
    <property type="entry name" value="CCR4/nocturin_mRNA_transcr"/>
</dbReference>
<protein>
    <submittedName>
        <fullName evidence="3">Carbon catabolite repressor-like protein</fullName>
    </submittedName>
</protein>
<dbReference type="Pfam" id="PF03372">
    <property type="entry name" value="Exo_endo_phos"/>
    <property type="match status" value="1"/>
</dbReference>
<feature type="region of interest" description="Disordered" evidence="1">
    <location>
        <begin position="188"/>
        <end position="240"/>
    </location>
</feature>